<dbReference type="InterPro" id="IPR002110">
    <property type="entry name" value="Ankyrin_rpt"/>
</dbReference>
<dbReference type="SUPFAM" id="SSF48403">
    <property type="entry name" value="Ankyrin repeat"/>
    <property type="match status" value="1"/>
</dbReference>
<name>A0ABN9YA20_9DINO</name>
<dbReference type="InterPro" id="IPR035999">
    <property type="entry name" value="Sec7_dom_sf"/>
</dbReference>
<evidence type="ECO:0000313" key="6">
    <source>
        <dbReference type="EMBL" id="CAK0909559.1"/>
    </source>
</evidence>
<feature type="domain" description="SEC7" evidence="5">
    <location>
        <begin position="221"/>
        <end position="290"/>
    </location>
</feature>
<evidence type="ECO:0000313" key="7">
    <source>
        <dbReference type="Proteomes" id="UP001189429"/>
    </source>
</evidence>
<dbReference type="Proteomes" id="UP001189429">
    <property type="component" value="Unassembled WGS sequence"/>
</dbReference>
<dbReference type="InterPro" id="IPR000904">
    <property type="entry name" value="Sec7_dom"/>
</dbReference>
<comment type="caution">
    <text evidence="6">The sequence shown here is derived from an EMBL/GenBank/DDBJ whole genome shotgun (WGS) entry which is preliminary data.</text>
</comment>
<keyword evidence="1" id="KW-0677">Repeat</keyword>
<dbReference type="PANTHER" id="PTHR24171">
    <property type="entry name" value="ANKYRIN REPEAT DOMAIN-CONTAINING PROTEIN 39-RELATED"/>
    <property type="match status" value="1"/>
</dbReference>
<dbReference type="SUPFAM" id="SSF48425">
    <property type="entry name" value="Sec7 domain"/>
    <property type="match status" value="1"/>
</dbReference>
<feature type="region of interest" description="Disordered" evidence="4">
    <location>
        <begin position="302"/>
        <end position="322"/>
    </location>
</feature>
<gene>
    <name evidence="6" type="ORF">PCOR1329_LOCUS83935</name>
</gene>
<keyword evidence="7" id="KW-1185">Reference proteome</keyword>
<dbReference type="Gene3D" id="1.10.220.20">
    <property type="match status" value="1"/>
</dbReference>
<keyword evidence="2 3" id="KW-0040">ANK repeat</keyword>
<feature type="repeat" description="ANK" evidence="3">
    <location>
        <begin position="118"/>
        <end position="150"/>
    </location>
</feature>
<evidence type="ECO:0000256" key="2">
    <source>
        <dbReference type="ARBA" id="ARBA00023043"/>
    </source>
</evidence>
<evidence type="ECO:0000256" key="1">
    <source>
        <dbReference type="ARBA" id="ARBA00022737"/>
    </source>
</evidence>
<reference evidence="6" key="1">
    <citation type="submission" date="2023-10" db="EMBL/GenBank/DDBJ databases">
        <authorList>
            <person name="Chen Y."/>
            <person name="Shah S."/>
            <person name="Dougan E. K."/>
            <person name="Thang M."/>
            <person name="Chan C."/>
        </authorList>
    </citation>
    <scope>NUCLEOTIDE SEQUENCE [LARGE SCALE GENOMIC DNA]</scope>
</reference>
<sequence>MGARQSCGKTCSTWASDCARDGHGNGDDFDDERPGGDPAGATFEETLEDLGSLDRQLLLFCGTSNLAAVRWLLRMGASIDACDANGTTCLHVACRSGTLAVVQEVMRRHALLQATDSAGWTPLHIAVLMGRREVVARLLQAGAQPAVRNCKGQAPLELCADSGTYEALRSFEAHQRESLGKPWSIGKDADASEDGAGSKLQYEPFFVPRQPVVRSPQFKKEFQQVGTAIFNRQPGFGLAFLVASGVARDYPVDMSTFLRRNKVDTRQVGSFLGEAFSLSHTIRLEFINSVVCADQGSKPFERMDGGKTIRRARHERDDEGKG</sequence>
<dbReference type="Pfam" id="PF01369">
    <property type="entry name" value="Sec7"/>
    <property type="match status" value="1"/>
</dbReference>
<dbReference type="Gene3D" id="1.25.40.20">
    <property type="entry name" value="Ankyrin repeat-containing domain"/>
    <property type="match status" value="2"/>
</dbReference>
<feature type="repeat" description="ANK" evidence="3">
    <location>
        <begin position="85"/>
        <end position="117"/>
    </location>
</feature>
<dbReference type="PROSITE" id="PS50297">
    <property type="entry name" value="ANK_REP_REGION"/>
    <property type="match status" value="1"/>
</dbReference>
<proteinExistence type="predicted"/>
<dbReference type="SMART" id="SM00248">
    <property type="entry name" value="ANK"/>
    <property type="match status" value="3"/>
</dbReference>
<organism evidence="6 7">
    <name type="scientific">Prorocentrum cordatum</name>
    <dbReference type="NCBI Taxonomy" id="2364126"/>
    <lineage>
        <taxon>Eukaryota</taxon>
        <taxon>Sar</taxon>
        <taxon>Alveolata</taxon>
        <taxon>Dinophyceae</taxon>
        <taxon>Prorocentrales</taxon>
        <taxon>Prorocentraceae</taxon>
        <taxon>Prorocentrum</taxon>
    </lineage>
</organism>
<feature type="region of interest" description="Disordered" evidence="4">
    <location>
        <begin position="19"/>
        <end position="39"/>
    </location>
</feature>
<dbReference type="PROSITE" id="PS50088">
    <property type="entry name" value="ANK_REPEAT"/>
    <property type="match status" value="2"/>
</dbReference>
<evidence type="ECO:0000256" key="4">
    <source>
        <dbReference type="SAM" id="MobiDB-lite"/>
    </source>
</evidence>
<dbReference type="InterPro" id="IPR036770">
    <property type="entry name" value="Ankyrin_rpt-contain_sf"/>
</dbReference>
<dbReference type="EMBL" id="CAUYUJ010022215">
    <property type="protein sequence ID" value="CAK0909559.1"/>
    <property type="molecule type" value="Genomic_DNA"/>
</dbReference>
<feature type="non-terminal residue" evidence="6">
    <location>
        <position position="322"/>
    </location>
</feature>
<accession>A0ABN9YA20</accession>
<protein>
    <recommendedName>
        <fullName evidence="5">SEC7 domain-containing protein</fullName>
    </recommendedName>
</protein>
<evidence type="ECO:0000259" key="5">
    <source>
        <dbReference type="Pfam" id="PF01369"/>
    </source>
</evidence>
<evidence type="ECO:0000256" key="3">
    <source>
        <dbReference type="PROSITE-ProRule" id="PRU00023"/>
    </source>
</evidence>
<dbReference type="Pfam" id="PF12796">
    <property type="entry name" value="Ank_2"/>
    <property type="match status" value="1"/>
</dbReference>